<evidence type="ECO:0000256" key="5">
    <source>
        <dbReference type="ARBA" id="ARBA00022944"/>
    </source>
</evidence>
<keyword evidence="3" id="KW-1003">Cell membrane</keyword>
<keyword evidence="4" id="KW-0808">Transferase</keyword>
<evidence type="ECO:0000313" key="8">
    <source>
        <dbReference type="Proteomes" id="UP001501495"/>
    </source>
</evidence>
<dbReference type="Pfam" id="PF04464">
    <property type="entry name" value="Glyphos_transf"/>
    <property type="match status" value="1"/>
</dbReference>
<reference evidence="8" key="1">
    <citation type="journal article" date="2019" name="Int. J. Syst. Evol. Microbiol.">
        <title>The Global Catalogue of Microorganisms (GCM) 10K type strain sequencing project: providing services to taxonomists for standard genome sequencing and annotation.</title>
        <authorList>
            <consortium name="The Broad Institute Genomics Platform"/>
            <consortium name="The Broad Institute Genome Sequencing Center for Infectious Disease"/>
            <person name="Wu L."/>
            <person name="Ma J."/>
        </authorList>
    </citation>
    <scope>NUCLEOTIDE SEQUENCE [LARGE SCALE GENOMIC DNA]</scope>
    <source>
        <strain evidence="8">JCM 16703</strain>
    </source>
</reference>
<evidence type="ECO:0000256" key="2">
    <source>
        <dbReference type="ARBA" id="ARBA00010488"/>
    </source>
</evidence>
<name>A0ABP7XC47_9ACTN</name>
<dbReference type="Gene3D" id="3.40.50.12580">
    <property type="match status" value="1"/>
</dbReference>
<gene>
    <name evidence="7" type="ORF">GCM10022215_06820</name>
</gene>
<comment type="similarity">
    <text evidence="2">Belongs to the CDP-glycerol glycerophosphotransferase family.</text>
</comment>
<dbReference type="RefSeq" id="WP_344731819.1">
    <property type="nucleotide sequence ID" value="NZ_BAAAZH010000006.1"/>
</dbReference>
<dbReference type="InterPro" id="IPR007554">
    <property type="entry name" value="Glycerophosphate_synth"/>
</dbReference>
<dbReference type="Proteomes" id="UP001501495">
    <property type="component" value="Unassembled WGS sequence"/>
</dbReference>
<accession>A0ABP7XC47</accession>
<comment type="subcellular location">
    <subcellularLocation>
        <location evidence="1">Cell membrane</location>
        <topology evidence="1">Peripheral membrane protein</topology>
    </subcellularLocation>
</comment>
<dbReference type="InterPro" id="IPR043148">
    <property type="entry name" value="TagF_C"/>
</dbReference>
<dbReference type="InterPro" id="IPR043149">
    <property type="entry name" value="TagF_N"/>
</dbReference>
<organism evidence="7 8">
    <name type="scientific">Nocardioides fonticola</name>
    <dbReference type="NCBI Taxonomy" id="450363"/>
    <lineage>
        <taxon>Bacteria</taxon>
        <taxon>Bacillati</taxon>
        <taxon>Actinomycetota</taxon>
        <taxon>Actinomycetes</taxon>
        <taxon>Propionibacteriales</taxon>
        <taxon>Nocardioidaceae</taxon>
        <taxon>Nocardioides</taxon>
    </lineage>
</organism>
<proteinExistence type="inferred from homology"/>
<keyword evidence="8" id="KW-1185">Reference proteome</keyword>
<dbReference type="EMBL" id="BAAAZH010000006">
    <property type="protein sequence ID" value="GAA4111174.1"/>
    <property type="molecule type" value="Genomic_DNA"/>
</dbReference>
<evidence type="ECO:0000256" key="6">
    <source>
        <dbReference type="ARBA" id="ARBA00023136"/>
    </source>
</evidence>
<keyword evidence="5" id="KW-0777">Teichoic acid biosynthesis</keyword>
<evidence type="ECO:0000256" key="4">
    <source>
        <dbReference type="ARBA" id="ARBA00022679"/>
    </source>
</evidence>
<evidence type="ECO:0000256" key="1">
    <source>
        <dbReference type="ARBA" id="ARBA00004202"/>
    </source>
</evidence>
<protein>
    <recommendedName>
        <fullName evidence="9">CDP-glycerol glycerophosphotransferase</fullName>
    </recommendedName>
</protein>
<comment type="caution">
    <text evidence="7">The sequence shown here is derived from an EMBL/GenBank/DDBJ whole genome shotgun (WGS) entry which is preliminary data.</text>
</comment>
<dbReference type="PANTHER" id="PTHR37316">
    <property type="entry name" value="TEICHOIC ACID GLYCEROL-PHOSPHATE PRIMASE"/>
    <property type="match status" value="1"/>
</dbReference>
<evidence type="ECO:0000313" key="7">
    <source>
        <dbReference type="EMBL" id="GAA4111174.1"/>
    </source>
</evidence>
<dbReference type="SUPFAM" id="SSF53756">
    <property type="entry name" value="UDP-Glycosyltransferase/glycogen phosphorylase"/>
    <property type="match status" value="1"/>
</dbReference>
<evidence type="ECO:0008006" key="9">
    <source>
        <dbReference type="Google" id="ProtNLM"/>
    </source>
</evidence>
<sequence length="1023" mass="111425">MRPRPRLARVGARALPPAVWWRAYTAALRGTPAGRDAAAASGRRVPPLVTIVLLVEDRDLPWWERARAAVAAQTWPLREVLIAPVGAGVGVALRSEVADDDPRWRLLPAAPTWVEAADRAARTAHGHWICWWRACDVPAPEAIEALVAASAGGARVVRARWQQRGEPVRWLAQAQERAHPSDDTGIRPVSERPWTVGDLAVPATLVETALWRGRRCSFVEAETHLPRPACDPSSTPADPWLVAPALARLLAADPASAVVDRPVVEIAPEHGHRAFGATPSVWPAWAPALARWAALDATWPAGPLADAWARHVADEALAAFLADLERVDADSWASLRPEAARRLLPPGRSRDVATRLVALLTATGRRPDAESLAIAHRREEGVVPTRVDGDRVIAAWPELPDDLRDHPLLVLDDAETPARARLLRRVGDLVDLDVAVEHLDLAADDRPAELDLDDPGAEVLGAEVSPESARRQAALRVQARVPADRSTIGVGVRVGGVRRVAVLDLTPSPAPEPPRIDAGVTLATVAVEGDALMVGGTGDLTTLRLLDDRDVPLASAGPASNGACLPLRTTLFGREQPLPDGVQRLQAAAGTPLLTPELEARLPLELRTPHHRLTLRRGPYGGLQVQVAAPLAADELGPYHQQRLVDRYRLVERPLDRRTVYFETYVGASATDSALPVHDELRRRRPDLRTVWGIADHSRWTPPGAERVLLRSADWYDTIATAGALVLNTDVELWFRRREGQVVLQTFHGYPSKGMGRGQWEAKDHPPSRIADLRARGVDTWGVILTPTPEMTRHYREQYDYDGPAFEHGYPRDDALTAPDAPLTRSRTRALLGIDDDRVAVLYAPTWREQLAVRARRAEFADHLDVAAAAQALGERYVLLLRGHRFHRPAGVRGPAGARVVDVTAYPEINDLVLAADAAVLDYSSLRFDVALAGVPSVFLVPDLEEYARGTRQFLYPFEDSAPGPLVASTGEVVAHLRDLPALRAAWTPAIEAFNARYHPYQDGAATARVVDGLLAMLPDAGA</sequence>
<dbReference type="InterPro" id="IPR051612">
    <property type="entry name" value="Teichoic_Acid_Biosynth"/>
</dbReference>
<evidence type="ECO:0000256" key="3">
    <source>
        <dbReference type="ARBA" id="ARBA00022475"/>
    </source>
</evidence>
<dbReference type="Gene3D" id="3.40.50.11820">
    <property type="match status" value="1"/>
</dbReference>
<keyword evidence="6" id="KW-0472">Membrane</keyword>
<dbReference type="PANTHER" id="PTHR37316:SF3">
    <property type="entry name" value="TEICHOIC ACID GLYCEROL-PHOSPHATE TRANSFERASE"/>
    <property type="match status" value="1"/>
</dbReference>